<dbReference type="Proteomes" id="UP000617145">
    <property type="component" value="Unassembled WGS sequence"/>
</dbReference>
<reference evidence="2" key="1">
    <citation type="journal article" date="2014" name="Int. J. Syst. Evol. Microbiol.">
        <title>Complete genome sequence of Corynebacterium casei LMG S-19264T (=DSM 44701T), isolated from a smear-ripened cheese.</title>
        <authorList>
            <consortium name="US DOE Joint Genome Institute (JGI-PGF)"/>
            <person name="Walter F."/>
            <person name="Albersmeier A."/>
            <person name="Kalinowski J."/>
            <person name="Ruckert C."/>
        </authorList>
    </citation>
    <scope>NUCLEOTIDE SEQUENCE</scope>
    <source>
        <strain evidence="2">CGMCC 1.15762</strain>
    </source>
</reference>
<comment type="caution">
    <text evidence="2">The sequence shown here is derived from an EMBL/GenBank/DDBJ whole genome shotgun (WGS) entry which is preliminary data.</text>
</comment>
<organism evidence="2 3">
    <name type="scientific">Salipiger pallidus</name>
    <dbReference type="NCBI Taxonomy" id="1775170"/>
    <lineage>
        <taxon>Bacteria</taxon>
        <taxon>Pseudomonadati</taxon>
        <taxon>Pseudomonadota</taxon>
        <taxon>Alphaproteobacteria</taxon>
        <taxon>Rhodobacterales</taxon>
        <taxon>Roseobacteraceae</taxon>
        <taxon>Salipiger</taxon>
    </lineage>
</organism>
<name>A0A8J2ZGL0_9RHOB</name>
<feature type="coiled-coil region" evidence="1">
    <location>
        <begin position="84"/>
        <end position="118"/>
    </location>
</feature>
<keyword evidence="3" id="KW-1185">Reference proteome</keyword>
<evidence type="ECO:0000256" key="1">
    <source>
        <dbReference type="SAM" id="Coils"/>
    </source>
</evidence>
<proteinExistence type="predicted"/>
<sequence>MQKKMTTLTPPQEHEVLLKTMLTMDDKVDQLLPLLDLLNDPDHPMSELGKALIEVLQRISEDLRQATSLREEHRAGLDQASETNAALSQMLKAISGQLQEIRAENRSLKQQISEIHGLMFSPVD</sequence>
<protein>
    <submittedName>
        <fullName evidence="2">Uncharacterized protein</fullName>
    </submittedName>
</protein>
<evidence type="ECO:0000313" key="2">
    <source>
        <dbReference type="EMBL" id="GGG60173.1"/>
    </source>
</evidence>
<evidence type="ECO:0000313" key="3">
    <source>
        <dbReference type="Proteomes" id="UP000617145"/>
    </source>
</evidence>
<dbReference type="AlphaFoldDB" id="A0A8J2ZGL0"/>
<reference evidence="2" key="2">
    <citation type="submission" date="2020-09" db="EMBL/GenBank/DDBJ databases">
        <authorList>
            <person name="Sun Q."/>
            <person name="Zhou Y."/>
        </authorList>
    </citation>
    <scope>NUCLEOTIDE SEQUENCE</scope>
    <source>
        <strain evidence="2">CGMCC 1.15762</strain>
    </source>
</reference>
<gene>
    <name evidence="2" type="ORF">GCM10011415_02610</name>
</gene>
<keyword evidence="1" id="KW-0175">Coiled coil</keyword>
<dbReference type="EMBL" id="BMJV01000001">
    <property type="protein sequence ID" value="GGG60173.1"/>
    <property type="molecule type" value="Genomic_DNA"/>
</dbReference>
<accession>A0A8J2ZGL0</accession>